<sequence>MIEIIDVNADNVEETGFFCMRSKPKTVGYQQKLHWLKERFSEGLKLKVIQDGDHPKGFIEYVPSEYTWRTVEAENFIIIHCLWIVGQGKGKGYGSRLLEECIKEAVDQKKSGIAMVTSKGTWLADPSFFTNKGFKVEDEAPPAFELIVRKFVDCPSPRFPNNWVERAEQYKSGITILRSDQCPYNDSAVQTISETAKELGIDVNVIEINNCKDAQGSPSAYGTFNVIYNGKLLTYHPITKRELLKLLQEAT</sequence>
<dbReference type="CDD" id="cd04301">
    <property type="entry name" value="NAT_SF"/>
    <property type="match status" value="1"/>
</dbReference>
<evidence type="ECO:0000313" key="2">
    <source>
        <dbReference type="EMBL" id="BBH19414.1"/>
    </source>
</evidence>
<dbReference type="AlphaFoldDB" id="A0A3G9J808"/>
<dbReference type="Gene3D" id="3.40.630.30">
    <property type="match status" value="1"/>
</dbReference>
<keyword evidence="3" id="KW-1185">Reference proteome</keyword>
<accession>A0A3G9J808</accession>
<dbReference type="Pfam" id="PF14268">
    <property type="entry name" value="YoaP"/>
    <property type="match status" value="1"/>
</dbReference>
<proteinExistence type="predicted"/>
<dbReference type="Pfam" id="PF00583">
    <property type="entry name" value="Acetyltransf_1"/>
    <property type="match status" value="1"/>
</dbReference>
<dbReference type="InterPro" id="IPR000182">
    <property type="entry name" value="GNAT_dom"/>
</dbReference>
<name>A0A3G9J808_9BACL</name>
<dbReference type="InterPro" id="IPR016181">
    <property type="entry name" value="Acyl_CoA_acyltransferase"/>
</dbReference>
<dbReference type="SUPFAM" id="SSF55729">
    <property type="entry name" value="Acyl-CoA N-acyltransferases (Nat)"/>
    <property type="match status" value="1"/>
</dbReference>
<dbReference type="EMBL" id="AP019308">
    <property type="protein sequence ID" value="BBH19414.1"/>
    <property type="molecule type" value="Genomic_DNA"/>
</dbReference>
<dbReference type="InterPro" id="IPR025685">
    <property type="entry name" value="YoaP-like_dom"/>
</dbReference>
<organism evidence="2 3">
    <name type="scientific">Paenibacillus baekrokdamisoli</name>
    <dbReference type="NCBI Taxonomy" id="1712516"/>
    <lineage>
        <taxon>Bacteria</taxon>
        <taxon>Bacillati</taxon>
        <taxon>Bacillota</taxon>
        <taxon>Bacilli</taxon>
        <taxon>Bacillales</taxon>
        <taxon>Paenibacillaceae</taxon>
        <taxon>Paenibacillus</taxon>
    </lineage>
</organism>
<keyword evidence="2" id="KW-0808">Transferase</keyword>
<protein>
    <submittedName>
        <fullName evidence="2">Acetyltransferase</fullName>
    </submittedName>
</protein>
<reference evidence="2 3" key="1">
    <citation type="submission" date="2018-11" db="EMBL/GenBank/DDBJ databases">
        <title>Complete genome sequence of Paenibacillus baekrokdamisoli strain KCTC 33723.</title>
        <authorList>
            <person name="Kang S.W."/>
            <person name="Lee K.C."/>
            <person name="Kim K.K."/>
            <person name="Kim J.S."/>
            <person name="Kim D.S."/>
            <person name="Ko S.H."/>
            <person name="Yang S.H."/>
            <person name="Lee J.S."/>
        </authorList>
    </citation>
    <scope>NUCLEOTIDE SEQUENCE [LARGE SCALE GENOMIC DNA]</scope>
    <source>
        <strain evidence="2 3">KCTC 33723</strain>
    </source>
</reference>
<evidence type="ECO:0000259" key="1">
    <source>
        <dbReference type="PROSITE" id="PS51186"/>
    </source>
</evidence>
<dbReference type="PROSITE" id="PS51186">
    <property type="entry name" value="GNAT"/>
    <property type="match status" value="1"/>
</dbReference>
<dbReference type="GO" id="GO:0016747">
    <property type="term" value="F:acyltransferase activity, transferring groups other than amino-acyl groups"/>
    <property type="evidence" value="ECO:0007669"/>
    <property type="project" value="InterPro"/>
</dbReference>
<dbReference type="Proteomes" id="UP000275368">
    <property type="component" value="Chromosome"/>
</dbReference>
<feature type="domain" description="N-acetyltransferase" evidence="1">
    <location>
        <begin position="2"/>
        <end position="153"/>
    </location>
</feature>
<gene>
    <name evidence="2" type="ORF">Back11_07590</name>
</gene>
<dbReference type="KEGG" id="pbk:Back11_07590"/>
<evidence type="ECO:0000313" key="3">
    <source>
        <dbReference type="Proteomes" id="UP000275368"/>
    </source>
</evidence>